<feature type="non-terminal residue" evidence="2">
    <location>
        <position position="1"/>
    </location>
</feature>
<proteinExistence type="predicted"/>
<accession>Q51131</accession>
<feature type="region of interest" description="Disordered" evidence="1">
    <location>
        <begin position="15"/>
        <end position="34"/>
    </location>
</feature>
<protein>
    <submittedName>
        <fullName evidence="2">Transferrin binding protein 2</fullName>
    </submittedName>
</protein>
<name>Q51131_NEIME</name>
<gene>
    <name evidence="2" type="primary">tbp2</name>
</gene>
<dbReference type="AlphaFoldDB" id="Q51131"/>
<reference evidence="2" key="1">
    <citation type="journal article" date="1995" name="FEMS Microbiol. Lett.">
        <title>Variable sequences in a mosaic-like domain of meningococcal tbp2 encode immunoreactive epitopes.</title>
        <authorList>
            <person name="Rokbi B."/>
            <person name="Maitre-Wilmotte G."/>
            <person name="Mazarin V."/>
            <person name="Fourrichon L."/>
            <person name="Lissolo L."/>
            <person name="Quentin-Millet M.J."/>
        </authorList>
    </citation>
    <scope>NUCLEOTIDE SEQUENCE</scope>
    <source>
        <strain evidence="2">528</strain>
    </source>
</reference>
<sequence>PKTTPQMAILRRLQAAQMRQHQTVRQARRLKTVS</sequence>
<dbReference type="EMBL" id="X88868">
    <property type="protein sequence ID" value="CAA61338.1"/>
    <property type="molecule type" value="Genomic_DNA"/>
</dbReference>
<evidence type="ECO:0000313" key="2">
    <source>
        <dbReference type="EMBL" id="CAA61338.1"/>
    </source>
</evidence>
<evidence type="ECO:0000256" key="1">
    <source>
        <dbReference type="SAM" id="MobiDB-lite"/>
    </source>
</evidence>
<organism evidence="2">
    <name type="scientific">Neisseria meningitidis</name>
    <dbReference type="NCBI Taxonomy" id="487"/>
    <lineage>
        <taxon>Bacteria</taxon>
        <taxon>Pseudomonadati</taxon>
        <taxon>Pseudomonadota</taxon>
        <taxon>Betaproteobacteria</taxon>
        <taxon>Neisseriales</taxon>
        <taxon>Neisseriaceae</taxon>
        <taxon>Neisseria</taxon>
    </lineage>
</organism>